<dbReference type="AlphaFoldDB" id="A0A815FHZ7"/>
<dbReference type="Proteomes" id="UP000663828">
    <property type="component" value="Unassembled WGS sequence"/>
</dbReference>
<sequence length="96" mass="11119">MMFPRSILTLLCFVLLSMIIHDTTAYRLDQREVHSDKENDNSHLLEGDFLEKLQNLLSAANNLIAKNKQSALTEHELQTRFAINRRPGLIRLKKSE</sequence>
<gene>
    <name evidence="2" type="ORF">XAT740_LOCUS30149</name>
</gene>
<organism evidence="2 3">
    <name type="scientific">Adineta ricciae</name>
    <name type="common">Rotifer</name>
    <dbReference type="NCBI Taxonomy" id="249248"/>
    <lineage>
        <taxon>Eukaryota</taxon>
        <taxon>Metazoa</taxon>
        <taxon>Spiralia</taxon>
        <taxon>Gnathifera</taxon>
        <taxon>Rotifera</taxon>
        <taxon>Eurotatoria</taxon>
        <taxon>Bdelloidea</taxon>
        <taxon>Adinetida</taxon>
        <taxon>Adinetidae</taxon>
        <taxon>Adineta</taxon>
    </lineage>
</organism>
<proteinExistence type="predicted"/>
<feature type="chain" id="PRO_5032655990" evidence="1">
    <location>
        <begin position="26"/>
        <end position="96"/>
    </location>
</feature>
<protein>
    <submittedName>
        <fullName evidence="2">Uncharacterized protein</fullName>
    </submittedName>
</protein>
<comment type="caution">
    <text evidence="2">The sequence shown here is derived from an EMBL/GenBank/DDBJ whole genome shotgun (WGS) entry which is preliminary data.</text>
</comment>
<feature type="signal peptide" evidence="1">
    <location>
        <begin position="1"/>
        <end position="25"/>
    </location>
</feature>
<name>A0A815FHZ7_ADIRI</name>
<accession>A0A815FHZ7</accession>
<reference evidence="2" key="1">
    <citation type="submission" date="2021-02" db="EMBL/GenBank/DDBJ databases">
        <authorList>
            <person name="Nowell W R."/>
        </authorList>
    </citation>
    <scope>NUCLEOTIDE SEQUENCE</scope>
</reference>
<evidence type="ECO:0000313" key="2">
    <source>
        <dbReference type="EMBL" id="CAF1325517.1"/>
    </source>
</evidence>
<keyword evidence="3" id="KW-1185">Reference proteome</keyword>
<evidence type="ECO:0000313" key="3">
    <source>
        <dbReference type="Proteomes" id="UP000663828"/>
    </source>
</evidence>
<evidence type="ECO:0000256" key="1">
    <source>
        <dbReference type="SAM" id="SignalP"/>
    </source>
</evidence>
<dbReference type="EMBL" id="CAJNOR010002666">
    <property type="protein sequence ID" value="CAF1325517.1"/>
    <property type="molecule type" value="Genomic_DNA"/>
</dbReference>
<keyword evidence="1" id="KW-0732">Signal</keyword>